<accession>A0A6M2DVZ9</accession>
<evidence type="ECO:0000256" key="1">
    <source>
        <dbReference type="SAM" id="Phobius"/>
    </source>
</evidence>
<keyword evidence="1" id="KW-0812">Transmembrane</keyword>
<protein>
    <submittedName>
        <fullName evidence="2">Putative secreted protein</fullName>
    </submittedName>
</protein>
<evidence type="ECO:0000313" key="2">
    <source>
        <dbReference type="EMBL" id="NOV50293.1"/>
    </source>
</evidence>
<proteinExistence type="predicted"/>
<dbReference type="EMBL" id="GIIL01006567">
    <property type="protein sequence ID" value="NOV50293.1"/>
    <property type="molecule type" value="Transcribed_RNA"/>
</dbReference>
<name>A0A6M2DVZ9_XENCH</name>
<keyword evidence="1" id="KW-0472">Membrane</keyword>
<dbReference type="AlphaFoldDB" id="A0A6M2DVZ9"/>
<sequence length="83" mass="9530">MKHLEANMFLELSLWTWSLVLWTLSVPDLTAKYSVLIILFLVKAVLVIIGLKDIILKEQNLLIRCLMLYAKKLNRVIVCKGSS</sequence>
<organism evidence="2">
    <name type="scientific">Xenopsylla cheopis</name>
    <name type="common">Oriental rat flea</name>
    <name type="synonym">Pulex cheopis</name>
    <dbReference type="NCBI Taxonomy" id="163159"/>
    <lineage>
        <taxon>Eukaryota</taxon>
        <taxon>Metazoa</taxon>
        <taxon>Ecdysozoa</taxon>
        <taxon>Arthropoda</taxon>
        <taxon>Hexapoda</taxon>
        <taxon>Insecta</taxon>
        <taxon>Pterygota</taxon>
        <taxon>Neoptera</taxon>
        <taxon>Endopterygota</taxon>
        <taxon>Siphonaptera</taxon>
        <taxon>Pulicidae</taxon>
        <taxon>Xenopsyllinae</taxon>
        <taxon>Xenopsylla</taxon>
    </lineage>
</organism>
<reference evidence="2" key="1">
    <citation type="submission" date="2020-03" db="EMBL/GenBank/DDBJ databases">
        <title>Transcriptomic Profiling of the Digestive Tract of the Rat Flea, Xenopsylla cheopis, Following Blood Feeding and Infection with Yersinia pestis.</title>
        <authorList>
            <person name="Bland D.M."/>
            <person name="Martens C.A."/>
            <person name="Virtaneva K."/>
            <person name="Kanakabandi K."/>
            <person name="Long D."/>
            <person name="Rosenke R."/>
            <person name="Saturday G.A."/>
            <person name="Hoyt F.H."/>
            <person name="Bruno D.P."/>
            <person name="Ribeiro J.M.C."/>
            <person name="Hinnebusch J."/>
        </authorList>
    </citation>
    <scope>NUCLEOTIDE SEQUENCE</scope>
</reference>
<feature type="transmembrane region" description="Helical" evidence="1">
    <location>
        <begin position="31"/>
        <end position="51"/>
    </location>
</feature>
<keyword evidence="1" id="KW-1133">Transmembrane helix</keyword>